<sequence length="159" mass="17346">MNTNTYIALNQLGTEEVVTRVAAVVVDGVGTATDPVILEGKAADVADVIAKVIATGHERWQNWLVMEKAAAVFAKEYTDSVTYGDVADYIEGFVKMDMLVLTEFNALLEAADEAVNRMLVRVLRGFMSKQRQIIIGLTAPIEADRAEANKELLELLGLC</sequence>
<reference evidence="1 2" key="1">
    <citation type="journal article" date="2021" name="Sci. Rep.">
        <title>The distribution of antibiotic resistance genes in chicken gut microbiota commensals.</title>
        <authorList>
            <person name="Juricova H."/>
            <person name="Matiasovicova J."/>
            <person name="Kubasova T."/>
            <person name="Cejkova D."/>
            <person name="Rychlik I."/>
        </authorList>
    </citation>
    <scope>NUCLEOTIDE SEQUENCE [LARGE SCALE GENOMIC DNA]</scope>
    <source>
        <strain evidence="1 2">An537</strain>
    </source>
</reference>
<dbReference type="EMBL" id="JACJLA010000020">
    <property type="protein sequence ID" value="MBM6913424.1"/>
    <property type="molecule type" value="Genomic_DNA"/>
</dbReference>
<accession>A0ABS2GGW8</accession>
<gene>
    <name evidence="1" type="ORF">H6A01_08865</name>
</gene>
<protein>
    <recommendedName>
        <fullName evidence="3">ATPase</fullName>
    </recommendedName>
</protein>
<evidence type="ECO:0000313" key="1">
    <source>
        <dbReference type="EMBL" id="MBM6913424.1"/>
    </source>
</evidence>
<comment type="caution">
    <text evidence="1">The sequence shown here is derived from an EMBL/GenBank/DDBJ whole genome shotgun (WGS) entry which is preliminary data.</text>
</comment>
<dbReference type="Proteomes" id="UP000707138">
    <property type="component" value="Unassembled WGS sequence"/>
</dbReference>
<name>A0ABS2GGW8_9FIRM</name>
<evidence type="ECO:0008006" key="3">
    <source>
        <dbReference type="Google" id="ProtNLM"/>
    </source>
</evidence>
<keyword evidence="2" id="KW-1185">Reference proteome</keyword>
<dbReference type="RefSeq" id="WP_205088342.1">
    <property type="nucleotide sequence ID" value="NZ_JACJLA010000020.1"/>
</dbReference>
<proteinExistence type="predicted"/>
<evidence type="ECO:0000313" key="2">
    <source>
        <dbReference type="Proteomes" id="UP000707138"/>
    </source>
</evidence>
<organism evidence="1 2">
    <name type="scientific">Veillonella magna</name>
    <dbReference type="NCBI Taxonomy" id="464322"/>
    <lineage>
        <taxon>Bacteria</taxon>
        <taxon>Bacillati</taxon>
        <taxon>Bacillota</taxon>
        <taxon>Negativicutes</taxon>
        <taxon>Veillonellales</taxon>
        <taxon>Veillonellaceae</taxon>
        <taxon>Veillonella</taxon>
    </lineage>
</organism>